<dbReference type="InterPro" id="IPR031107">
    <property type="entry name" value="Small_HSP"/>
</dbReference>
<dbReference type="Gene3D" id="2.60.40.790">
    <property type="match status" value="1"/>
</dbReference>
<evidence type="ECO:0000313" key="4">
    <source>
        <dbReference type="EMBL" id="RBQ24121.1"/>
    </source>
</evidence>
<comment type="caution">
    <text evidence="4">The sequence shown here is derived from an EMBL/GenBank/DDBJ whole genome shotgun (WGS) entry which is preliminary data.</text>
</comment>
<sequence>MSERRKLDKDKYDDISDKMDKRVEKGKTVAGRVANEFGKTMDDIFVNLKSFQKEVDSKISEYKETAPGKIDLDLIDIDEFFYVKVNLPGVDKDEIDVEISDKELSIVAYFGDKCEDDENCEKEEPLYLIKGRTHGPAKRVITLPSKVKMGGCNAEFSNGVLYLELPKVEVKKLKMDIK</sequence>
<accession>A0A366MD10</accession>
<proteinExistence type="inferred from homology"/>
<protein>
    <recommendedName>
        <fullName evidence="3">SHSP domain-containing protein</fullName>
    </recommendedName>
</protein>
<dbReference type="CDD" id="cd06464">
    <property type="entry name" value="ACD_sHsps-like"/>
    <property type="match status" value="1"/>
</dbReference>
<organism evidence="4 5">
    <name type="scientific">Candidatus Methanobinarius endosymbioticus</name>
    <dbReference type="NCBI Taxonomy" id="2006182"/>
    <lineage>
        <taxon>Archaea</taxon>
        <taxon>Methanobacteriati</taxon>
        <taxon>Methanobacteriota</taxon>
        <taxon>Methanomada group</taxon>
        <taxon>Methanobacteria</taxon>
        <taxon>Methanobacteriales</taxon>
        <taxon>Methanobacteriaceae</taxon>
        <taxon>Candidatus Methanobinarius</taxon>
    </lineage>
</organism>
<dbReference type="SUPFAM" id="SSF49764">
    <property type="entry name" value="HSP20-like chaperones"/>
    <property type="match status" value="1"/>
</dbReference>
<name>A0A366MD10_9EURY</name>
<reference evidence="4 5" key="1">
    <citation type="submission" date="2018-06" db="EMBL/GenBank/DDBJ databases">
        <title>Genomic insight into two independent archaeal endosymbiosis events.</title>
        <authorList>
            <person name="Lind A.E."/>
            <person name="Lewis W.H."/>
            <person name="Spang A."/>
            <person name="Guy L."/>
            <person name="Embley M.T."/>
            <person name="Ettema T.J.G."/>
        </authorList>
    </citation>
    <scope>NUCLEOTIDE SEQUENCE [LARGE SCALE GENOMIC DNA]</scope>
    <source>
        <strain evidence="4">NOE</strain>
    </source>
</reference>
<evidence type="ECO:0000256" key="1">
    <source>
        <dbReference type="PROSITE-ProRule" id="PRU00285"/>
    </source>
</evidence>
<comment type="similarity">
    <text evidence="1 2">Belongs to the small heat shock protein (HSP20) family.</text>
</comment>
<dbReference type="PANTHER" id="PTHR11527">
    <property type="entry name" value="HEAT-SHOCK PROTEIN 20 FAMILY MEMBER"/>
    <property type="match status" value="1"/>
</dbReference>
<dbReference type="Proteomes" id="UP000253099">
    <property type="component" value="Unassembled WGS sequence"/>
</dbReference>
<dbReference type="EMBL" id="NIZT01000010">
    <property type="protein sequence ID" value="RBQ24121.1"/>
    <property type="molecule type" value="Genomic_DNA"/>
</dbReference>
<feature type="domain" description="SHSP" evidence="3">
    <location>
        <begin position="63"/>
        <end position="178"/>
    </location>
</feature>
<evidence type="ECO:0000256" key="2">
    <source>
        <dbReference type="RuleBase" id="RU003616"/>
    </source>
</evidence>
<evidence type="ECO:0000313" key="5">
    <source>
        <dbReference type="Proteomes" id="UP000253099"/>
    </source>
</evidence>
<dbReference type="PROSITE" id="PS01031">
    <property type="entry name" value="SHSP"/>
    <property type="match status" value="1"/>
</dbReference>
<dbReference type="AlphaFoldDB" id="A0A366MD10"/>
<dbReference type="Pfam" id="PF00011">
    <property type="entry name" value="HSP20"/>
    <property type="match status" value="1"/>
</dbReference>
<dbReference type="InterPro" id="IPR008978">
    <property type="entry name" value="HSP20-like_chaperone"/>
</dbReference>
<keyword evidence="5" id="KW-1185">Reference proteome</keyword>
<evidence type="ECO:0000259" key="3">
    <source>
        <dbReference type="PROSITE" id="PS01031"/>
    </source>
</evidence>
<gene>
    <name evidence="4" type="ORF">ALNOE001_05080</name>
</gene>
<dbReference type="InterPro" id="IPR002068">
    <property type="entry name" value="A-crystallin/Hsp20_dom"/>
</dbReference>